<dbReference type="PANTHER" id="PTHR33744">
    <property type="entry name" value="CARBOHYDRATE DIACID REGULATOR"/>
    <property type="match status" value="1"/>
</dbReference>
<comment type="caution">
    <text evidence="3">The sequence shown here is derived from an EMBL/GenBank/DDBJ whole genome shotgun (WGS) entry which is preliminary data.</text>
</comment>
<sequence length="501" mass="55077">MITIQDVLRRPVFQRALVAAGKESLSRPISWVHVGEIPDIGHYLQGGELVLATGVGLSSKSQRTAYLAGLIDAGAAGLVVELGSYWKAVPKDWVLLANRRDFPIIVFPAPVRFLDLSQDINSLVISRHHRLMDDLESLSLGIRHALLNTEGPDRLVDLLAKSLGFPTAYWPRDSAKPPALSEGFPAGPMPPLPSALAIGARRLNNQVVWQTVTVFSQPTGDLLVACPGETVDEHVYLAMDRTAAALAQDHIRTEGLDRIHRQEDAALLEHLLWDAAPSAASFQRFRTRFALTPKTGYGVVVRAGAGGPLSQMRKNASLHVGHVTHQDRHIWVVAGPRPVVTRLLASPDWDAVPTGSSCFHSDPFSLPRALEEANDAAIVARLTDLSPVAYNEMGVWRWILATPIDQLKTLMVDPELGPILVRADRDKLIETLDALFSYPDSKTRASQVLGIHRQTLYARIKVLSDILGEDLLASPRRLNIHLALKIYRYLQAALRTVEQSD</sequence>
<dbReference type="PANTHER" id="PTHR33744:SF1">
    <property type="entry name" value="DNA-BINDING TRANSCRIPTIONAL ACTIVATOR ADER"/>
    <property type="match status" value="1"/>
</dbReference>
<protein>
    <submittedName>
        <fullName evidence="3">PucR family transcriptional regulator</fullName>
    </submittedName>
</protein>
<dbReference type="InterPro" id="IPR025736">
    <property type="entry name" value="PucR_C-HTH_dom"/>
</dbReference>
<dbReference type="Gene3D" id="1.10.10.2840">
    <property type="entry name" value="PucR C-terminal helix-turn-helix domain"/>
    <property type="match status" value="1"/>
</dbReference>
<evidence type="ECO:0000259" key="2">
    <source>
        <dbReference type="Pfam" id="PF13556"/>
    </source>
</evidence>
<evidence type="ECO:0000313" key="4">
    <source>
        <dbReference type="Proteomes" id="UP000533476"/>
    </source>
</evidence>
<dbReference type="Proteomes" id="UP000533476">
    <property type="component" value="Unassembled WGS sequence"/>
</dbReference>
<dbReference type="Pfam" id="PF13556">
    <property type="entry name" value="HTH_30"/>
    <property type="match status" value="1"/>
</dbReference>
<dbReference type="AlphaFoldDB" id="A0A7Y0L5J0"/>
<accession>A0A7Y0L5J0</accession>
<keyword evidence="4" id="KW-1185">Reference proteome</keyword>
<proteinExistence type="predicted"/>
<dbReference type="RefSeq" id="WP_169099588.1">
    <property type="nucleotide sequence ID" value="NZ_JABBVZ010000033.1"/>
</dbReference>
<evidence type="ECO:0000259" key="1">
    <source>
        <dbReference type="Pfam" id="PF07905"/>
    </source>
</evidence>
<feature type="domain" description="Purine catabolism PurC-like" evidence="1">
    <location>
        <begin position="6"/>
        <end position="123"/>
    </location>
</feature>
<dbReference type="EMBL" id="JABBVZ010000033">
    <property type="protein sequence ID" value="NMP22860.1"/>
    <property type="molecule type" value="Genomic_DNA"/>
</dbReference>
<dbReference type="InterPro" id="IPR012914">
    <property type="entry name" value="PucR_dom"/>
</dbReference>
<reference evidence="3 4" key="1">
    <citation type="submission" date="2020-04" db="EMBL/GenBank/DDBJ databases">
        <authorList>
            <person name="Zhang R."/>
            <person name="Schippers A."/>
        </authorList>
    </citation>
    <scope>NUCLEOTIDE SEQUENCE [LARGE SCALE GENOMIC DNA]</scope>
    <source>
        <strain evidence="3 4">DSM 109850</strain>
    </source>
</reference>
<organism evidence="3 4">
    <name type="scientific">Sulfobacillus harzensis</name>
    <dbReference type="NCBI Taxonomy" id="2729629"/>
    <lineage>
        <taxon>Bacteria</taxon>
        <taxon>Bacillati</taxon>
        <taxon>Bacillota</taxon>
        <taxon>Clostridia</taxon>
        <taxon>Eubacteriales</taxon>
        <taxon>Clostridiales Family XVII. Incertae Sedis</taxon>
        <taxon>Sulfobacillus</taxon>
    </lineage>
</organism>
<evidence type="ECO:0000313" key="3">
    <source>
        <dbReference type="EMBL" id="NMP22860.1"/>
    </source>
</evidence>
<gene>
    <name evidence="3" type="ORF">HIJ39_10920</name>
</gene>
<feature type="domain" description="PucR C-terminal helix-turn-helix" evidence="2">
    <location>
        <begin position="428"/>
        <end position="486"/>
    </location>
</feature>
<dbReference type="Pfam" id="PF07905">
    <property type="entry name" value="PucR"/>
    <property type="match status" value="1"/>
</dbReference>
<dbReference type="InterPro" id="IPR042070">
    <property type="entry name" value="PucR_C-HTH_sf"/>
</dbReference>
<name>A0A7Y0L5J0_9FIRM</name>
<dbReference type="InterPro" id="IPR051448">
    <property type="entry name" value="CdaR-like_regulators"/>
</dbReference>